<dbReference type="Proteomes" id="UP000593571">
    <property type="component" value="Unassembled WGS sequence"/>
</dbReference>
<evidence type="ECO:0000313" key="1">
    <source>
        <dbReference type="EMBL" id="KAF6422905.1"/>
    </source>
</evidence>
<proteinExistence type="predicted"/>
<gene>
    <name evidence="1" type="ORF">HJG63_008691</name>
</gene>
<comment type="caution">
    <text evidence="1">The sequence shown here is derived from an EMBL/GenBank/DDBJ whole genome shotgun (WGS) entry which is preliminary data.</text>
</comment>
<sequence>MYFSWIIHFIISILKKECYCGKNYKLQSQTVKVHRNCVLGASSGKVSWPLCFLDSPLTEWLQHLAWLWSGLNDLIYTKRSEEFLTHREHSMCHAPCVIFYFLSTDIIYNHGLVSQESFDDMALA</sequence>
<dbReference type="EMBL" id="JACASE010000012">
    <property type="protein sequence ID" value="KAF6422905.1"/>
    <property type="molecule type" value="Genomic_DNA"/>
</dbReference>
<reference evidence="1 2" key="1">
    <citation type="journal article" date="2020" name="Nature">
        <title>Six reference-quality genomes reveal evolution of bat adaptations.</title>
        <authorList>
            <person name="Jebb D."/>
            <person name="Huang Z."/>
            <person name="Pippel M."/>
            <person name="Hughes G.M."/>
            <person name="Lavrichenko K."/>
            <person name="Devanna P."/>
            <person name="Winkler S."/>
            <person name="Jermiin L.S."/>
            <person name="Skirmuntt E.C."/>
            <person name="Katzourakis A."/>
            <person name="Burkitt-Gray L."/>
            <person name="Ray D.A."/>
            <person name="Sullivan K.A.M."/>
            <person name="Roscito J.G."/>
            <person name="Kirilenko B.M."/>
            <person name="Davalos L.M."/>
            <person name="Corthals A.P."/>
            <person name="Power M.L."/>
            <person name="Jones G."/>
            <person name="Ransome R.D."/>
            <person name="Dechmann D.K.N."/>
            <person name="Locatelli A.G."/>
            <person name="Puechmaille S.J."/>
            <person name="Fedrigo O."/>
            <person name="Jarvis E.D."/>
            <person name="Hiller M."/>
            <person name="Vernes S.C."/>
            <person name="Myers E.W."/>
            <person name="Teeling E.C."/>
        </authorList>
    </citation>
    <scope>NUCLEOTIDE SEQUENCE [LARGE SCALE GENOMIC DNA]</scope>
    <source>
        <strain evidence="1">MRouAeg1</strain>
        <tissue evidence="1">Muscle</tissue>
    </source>
</reference>
<name>A0A7J8DIL7_ROUAE</name>
<accession>A0A7J8DIL7</accession>
<evidence type="ECO:0000313" key="2">
    <source>
        <dbReference type="Proteomes" id="UP000593571"/>
    </source>
</evidence>
<keyword evidence="2" id="KW-1185">Reference proteome</keyword>
<dbReference type="AlphaFoldDB" id="A0A7J8DIL7"/>
<protein>
    <submittedName>
        <fullName evidence="1">Uncharacterized protein</fullName>
    </submittedName>
</protein>
<organism evidence="1 2">
    <name type="scientific">Rousettus aegyptiacus</name>
    <name type="common">Egyptian fruit bat</name>
    <name type="synonym">Pteropus aegyptiacus</name>
    <dbReference type="NCBI Taxonomy" id="9407"/>
    <lineage>
        <taxon>Eukaryota</taxon>
        <taxon>Metazoa</taxon>
        <taxon>Chordata</taxon>
        <taxon>Craniata</taxon>
        <taxon>Vertebrata</taxon>
        <taxon>Euteleostomi</taxon>
        <taxon>Mammalia</taxon>
        <taxon>Eutheria</taxon>
        <taxon>Laurasiatheria</taxon>
        <taxon>Chiroptera</taxon>
        <taxon>Yinpterochiroptera</taxon>
        <taxon>Pteropodoidea</taxon>
        <taxon>Pteropodidae</taxon>
        <taxon>Rousettinae</taxon>
        <taxon>Rousettus</taxon>
    </lineage>
</organism>